<dbReference type="AlphaFoldDB" id="A0A9D4C292"/>
<feature type="compositionally biased region" description="Low complexity" evidence="1">
    <location>
        <begin position="60"/>
        <end position="70"/>
    </location>
</feature>
<gene>
    <name evidence="2" type="ORF">DPMN_058481</name>
</gene>
<dbReference type="Proteomes" id="UP000828390">
    <property type="component" value="Unassembled WGS sequence"/>
</dbReference>
<comment type="caution">
    <text evidence="2">The sequence shown here is derived from an EMBL/GenBank/DDBJ whole genome shotgun (WGS) entry which is preliminary data.</text>
</comment>
<proteinExistence type="predicted"/>
<reference evidence="2" key="2">
    <citation type="submission" date="2020-11" db="EMBL/GenBank/DDBJ databases">
        <authorList>
            <person name="McCartney M.A."/>
            <person name="Auch B."/>
            <person name="Kono T."/>
            <person name="Mallez S."/>
            <person name="Becker A."/>
            <person name="Gohl D.M."/>
            <person name="Silverstein K.A.T."/>
            <person name="Koren S."/>
            <person name="Bechman K.B."/>
            <person name="Herman A."/>
            <person name="Abrahante J.E."/>
            <person name="Garbe J."/>
        </authorList>
    </citation>
    <scope>NUCLEOTIDE SEQUENCE</scope>
    <source>
        <strain evidence="2">Duluth1</strain>
        <tissue evidence="2">Whole animal</tissue>
    </source>
</reference>
<keyword evidence="3" id="KW-1185">Reference proteome</keyword>
<feature type="region of interest" description="Disordered" evidence="1">
    <location>
        <begin position="39"/>
        <end position="122"/>
    </location>
</feature>
<feature type="compositionally biased region" description="Basic and acidic residues" evidence="1">
    <location>
        <begin position="44"/>
        <end position="59"/>
    </location>
</feature>
<name>A0A9D4C292_DREPO</name>
<evidence type="ECO:0000313" key="3">
    <source>
        <dbReference type="Proteomes" id="UP000828390"/>
    </source>
</evidence>
<reference evidence="2" key="1">
    <citation type="journal article" date="2019" name="bioRxiv">
        <title>The Genome of the Zebra Mussel, Dreissena polymorpha: A Resource for Invasive Species Research.</title>
        <authorList>
            <person name="McCartney M.A."/>
            <person name="Auch B."/>
            <person name="Kono T."/>
            <person name="Mallez S."/>
            <person name="Zhang Y."/>
            <person name="Obille A."/>
            <person name="Becker A."/>
            <person name="Abrahante J.E."/>
            <person name="Garbe J."/>
            <person name="Badalamenti J.P."/>
            <person name="Herman A."/>
            <person name="Mangelson H."/>
            <person name="Liachko I."/>
            <person name="Sullivan S."/>
            <person name="Sone E.D."/>
            <person name="Koren S."/>
            <person name="Silverstein K.A.T."/>
            <person name="Beckman K.B."/>
            <person name="Gohl D.M."/>
        </authorList>
    </citation>
    <scope>NUCLEOTIDE SEQUENCE</scope>
    <source>
        <strain evidence="2">Duluth1</strain>
        <tissue evidence="2">Whole animal</tissue>
    </source>
</reference>
<accession>A0A9D4C292</accession>
<evidence type="ECO:0000256" key="1">
    <source>
        <dbReference type="SAM" id="MobiDB-lite"/>
    </source>
</evidence>
<feature type="compositionally biased region" description="Basic and acidic residues" evidence="1">
    <location>
        <begin position="102"/>
        <end position="122"/>
    </location>
</feature>
<dbReference type="EMBL" id="JAIWYP010000013">
    <property type="protein sequence ID" value="KAH3715768.1"/>
    <property type="molecule type" value="Genomic_DNA"/>
</dbReference>
<protein>
    <submittedName>
        <fullName evidence="2">Uncharacterized protein</fullName>
    </submittedName>
</protein>
<evidence type="ECO:0000313" key="2">
    <source>
        <dbReference type="EMBL" id="KAH3715768.1"/>
    </source>
</evidence>
<sequence length="122" mass="14206">MNVQTTYELGLYSDEKVSTRDIHSLCLNKLFRRFFRIINGNSDKTLKQRTDGRTERDGAGRQAGRQQAGRQARRKEGRKVGRKKGRKEGRKEGKKAGRKVGRKEGRNEIMQEERKEGRKERS</sequence>
<feature type="compositionally biased region" description="Basic residues" evidence="1">
    <location>
        <begin position="71"/>
        <end position="88"/>
    </location>
</feature>
<organism evidence="2 3">
    <name type="scientific">Dreissena polymorpha</name>
    <name type="common">Zebra mussel</name>
    <name type="synonym">Mytilus polymorpha</name>
    <dbReference type="NCBI Taxonomy" id="45954"/>
    <lineage>
        <taxon>Eukaryota</taxon>
        <taxon>Metazoa</taxon>
        <taxon>Spiralia</taxon>
        <taxon>Lophotrochozoa</taxon>
        <taxon>Mollusca</taxon>
        <taxon>Bivalvia</taxon>
        <taxon>Autobranchia</taxon>
        <taxon>Heteroconchia</taxon>
        <taxon>Euheterodonta</taxon>
        <taxon>Imparidentia</taxon>
        <taxon>Neoheterodontei</taxon>
        <taxon>Myida</taxon>
        <taxon>Dreissenoidea</taxon>
        <taxon>Dreissenidae</taxon>
        <taxon>Dreissena</taxon>
    </lineage>
</organism>